<dbReference type="Pfam" id="PF01970">
    <property type="entry name" value="TctA"/>
    <property type="match status" value="1"/>
</dbReference>
<accession>A0A4V1G0A8</accession>
<dbReference type="InterPro" id="IPR002823">
    <property type="entry name" value="DUF112_TM"/>
</dbReference>
<dbReference type="KEGG" id="nvr:FEJ81_20595"/>
<proteinExistence type="predicted"/>
<evidence type="ECO:0000313" key="3">
    <source>
        <dbReference type="EMBL" id="QCS44696.1"/>
    </source>
</evidence>
<feature type="transmembrane region" description="Helical" evidence="1">
    <location>
        <begin position="115"/>
        <end position="141"/>
    </location>
</feature>
<protein>
    <recommendedName>
        <fullName evidence="2">DUF112 domain-containing protein</fullName>
    </recommendedName>
</protein>
<dbReference type="EMBL" id="CP040331">
    <property type="protein sequence ID" value="QCS44696.1"/>
    <property type="molecule type" value="Genomic_DNA"/>
</dbReference>
<keyword evidence="1" id="KW-0812">Transmembrane</keyword>
<feature type="transmembrane region" description="Helical" evidence="1">
    <location>
        <begin position="26"/>
        <end position="55"/>
    </location>
</feature>
<feature type="transmembrane region" description="Helical" evidence="1">
    <location>
        <begin position="323"/>
        <end position="347"/>
    </location>
</feature>
<dbReference type="AlphaFoldDB" id="A0A4V1G0A8"/>
<gene>
    <name evidence="3" type="ORF">FEJ81_20595</name>
</gene>
<feature type="domain" description="DUF112" evidence="2">
    <location>
        <begin position="26"/>
        <end position="441"/>
    </location>
</feature>
<name>A0A4V1G0A8_9EURY</name>
<reference evidence="4" key="1">
    <citation type="submission" date="2019-05" db="EMBL/GenBank/DDBJ databases">
        <title>Genome sequence and methylation pattern of the halophilic Archaeon Natrinema versiforme BOL5-4.</title>
        <authorList>
            <person name="DasSarma P."/>
            <person name="Anton B.P."/>
            <person name="DasSarma S.L."/>
            <person name="Martinez F.L."/>
            <person name="Guzman D."/>
            <person name="Roberts R.J."/>
            <person name="DasSarma S."/>
        </authorList>
    </citation>
    <scope>NUCLEOTIDE SEQUENCE [LARGE SCALE GENOMIC DNA]</scope>
    <source>
        <strain evidence="4">BOL5-4</strain>
        <plasmid evidence="4">pnve500</plasmid>
    </source>
</reference>
<feature type="transmembrane region" description="Helical" evidence="1">
    <location>
        <begin position="389"/>
        <end position="409"/>
    </location>
</feature>
<feature type="transmembrane region" description="Helical" evidence="1">
    <location>
        <begin position="359"/>
        <end position="383"/>
    </location>
</feature>
<keyword evidence="3" id="KW-0614">Plasmid</keyword>
<feature type="transmembrane region" description="Helical" evidence="1">
    <location>
        <begin position="153"/>
        <end position="172"/>
    </location>
</feature>
<evidence type="ECO:0000259" key="2">
    <source>
        <dbReference type="Pfam" id="PF01970"/>
    </source>
</evidence>
<keyword evidence="1" id="KW-1133">Transmembrane helix</keyword>
<feature type="transmembrane region" description="Helical" evidence="1">
    <location>
        <begin position="263"/>
        <end position="285"/>
    </location>
</feature>
<evidence type="ECO:0000313" key="4">
    <source>
        <dbReference type="Proteomes" id="UP000302218"/>
    </source>
</evidence>
<feature type="transmembrane region" description="Helical" evidence="1">
    <location>
        <begin position="67"/>
        <end position="88"/>
    </location>
</feature>
<evidence type="ECO:0000256" key="1">
    <source>
        <dbReference type="SAM" id="Phobius"/>
    </source>
</evidence>
<keyword evidence="1" id="KW-0472">Membrane</keyword>
<dbReference type="Proteomes" id="UP000302218">
    <property type="component" value="Plasmid pNVE500"/>
</dbReference>
<geneLocation type="plasmid" evidence="4">
    <name>pnve500</name>
</geneLocation>
<dbReference type="PANTHER" id="PTHR35342">
    <property type="entry name" value="TRICARBOXYLIC TRANSPORT PROTEIN"/>
    <property type="match status" value="1"/>
</dbReference>
<organism evidence="3 4">
    <name type="scientific">Natrinema versiforme</name>
    <dbReference type="NCBI Taxonomy" id="88724"/>
    <lineage>
        <taxon>Archaea</taxon>
        <taxon>Methanobacteriati</taxon>
        <taxon>Methanobacteriota</taxon>
        <taxon>Stenosarchaea group</taxon>
        <taxon>Halobacteria</taxon>
        <taxon>Halobacteriales</taxon>
        <taxon>Natrialbaceae</taxon>
        <taxon>Natrinema</taxon>
    </lineage>
</organism>
<feature type="transmembrane region" description="Helical" evidence="1">
    <location>
        <begin position="204"/>
        <end position="222"/>
    </location>
</feature>
<dbReference type="PANTHER" id="PTHR35342:SF5">
    <property type="entry name" value="TRICARBOXYLIC TRANSPORT PROTEIN"/>
    <property type="match status" value="1"/>
</dbReference>
<dbReference type="PRINTS" id="PR00173">
    <property type="entry name" value="EDTRNSPORT"/>
</dbReference>
<sequence length="504" mass="52162">MMGLLSIIPVDLLKEAGTFIFGPENLALILLITIIGIILGAIPGVGQTLALALFFPFTLTMGSERALMLLAVLYGATTYGGAISAILIRVPGSSTSMASILDGYPMTQNGESARAIGISTVASFIGAIVGLIVLMLVSPSLARFAATLASHEIFWLTVIGFATVSSIVQGSIMKSIVGLSLGVVFATVGPDPILAVPRFTFDTYYLQGGINLIVLFVGIFSIPQAIDLVNQSAISDESEMSGQLRTGISEVLSKPIKTLRGGLIGTLVGAVPGVGGTAANFLSYLTAMKTSKNSDKFGEGAPEGLIASESANNGAAMGTLVPAISLAIPGSATAAIFIGAMIAHGITPGIQAFEGSLPYIIYMSIFLGAVLFLVLGLFGGPYFAKVAKLPNDAMIVGIIVFSLAGSFAVRNNFLDIMLAISIGFIGYLMMENGYSVVTFVIGYVLSPISEGAILRALRSSGGDFTVLWSTPTSIILIILSVVILLAPFISKIILVGKGLITGEK</sequence>
<feature type="transmembrane region" description="Helical" evidence="1">
    <location>
        <begin position="465"/>
        <end position="489"/>
    </location>
</feature>